<reference evidence="1 2" key="1">
    <citation type="submission" date="2019-07" db="EMBL/GenBank/DDBJ databases">
        <title>Genomics analysis of Aphanomyces spp. identifies a new class of oomycete effector associated with host adaptation.</title>
        <authorList>
            <person name="Gaulin E."/>
        </authorList>
    </citation>
    <scope>NUCLEOTIDE SEQUENCE [LARGE SCALE GENOMIC DNA]</scope>
    <source>
        <strain evidence="1 2">ATCC 201684</strain>
    </source>
</reference>
<protein>
    <submittedName>
        <fullName evidence="1">Uncharacterized protein</fullName>
    </submittedName>
</protein>
<comment type="caution">
    <text evidence="1">The sequence shown here is derived from an EMBL/GenBank/DDBJ whole genome shotgun (WGS) entry which is preliminary data.</text>
</comment>
<dbReference type="AlphaFoldDB" id="A0A6G0WWF9"/>
<dbReference type="Proteomes" id="UP000481153">
    <property type="component" value="Unassembled WGS sequence"/>
</dbReference>
<dbReference type="EMBL" id="VJMJ01000140">
    <property type="protein sequence ID" value="KAF0731810.1"/>
    <property type="molecule type" value="Genomic_DNA"/>
</dbReference>
<dbReference type="VEuPathDB" id="FungiDB:AeMF1_011378"/>
<dbReference type="PROSITE" id="PS50096">
    <property type="entry name" value="IQ"/>
    <property type="match status" value="1"/>
</dbReference>
<accession>A0A6G0WWF9</accession>
<evidence type="ECO:0000313" key="1">
    <source>
        <dbReference type="EMBL" id="KAF0731810.1"/>
    </source>
</evidence>
<name>A0A6G0WWF9_9STRA</name>
<evidence type="ECO:0000313" key="2">
    <source>
        <dbReference type="Proteomes" id="UP000481153"/>
    </source>
</evidence>
<keyword evidence="2" id="KW-1185">Reference proteome</keyword>
<sequence length="699" mass="79659">MVHDIGEGGMQACGCAVGRPCTCGYSMRKTEDNSTNITVDEDELIEVSSGVALRLKKKYFEYVLRGTAFDKLIEAIREVSGTRLYRLMHQYRLSLRDAVVELTEIITEAQAHKKVIAFELVEIANRKARLTGDGSKPPSKREIQENSYMASAYSDMNPNLKTRPPGFVASALPVAIQVLEPHLTHLQTILTEAIQKARANLVGCKNFVFNYASSRIQCVVRGGFDRARFVSSLILFWCGAETAAAVTLQCFFRKAWANTRVAILRAEHHRRICWHASIQVQRTVRGFFGRQRAETRRRDFRYRLQNAAAVTLQCWVRCIAATRIVKVRRQLAAAQRERNRQECALRLVQRVYRGHRGRTIAKHRRIERSLCPQVQALVDQFKASGGDIWALLKIVDSDYREFNRMAQLEEENATTFVTKVLRERQRHQEEALQKWHVSRALESPVVSHQRRIDSAYERGSRDEFKSTPKVIPPTSLFEPSASRDSIHLNQIAPETLDIHDKYAPGVIRQAMAQGFAVPEILAALRGLEARRKSTRNIKLLLRELHRRTPLMLHPFKSERIHRQQQLPRQNLDIKDIRKCYDILSPCSDDNAPLDDDISPVAQDLVDNYILRAVPDGLDTPISSFVFAAGMLVYVPPLLDFDGESTQLSTSWTTTPNSHFVNYVRLPETSLLKARATTMCYLKLVDRFGGSNSFQKPLHQ</sequence>
<gene>
    <name evidence="1" type="ORF">Ae201684_011108</name>
</gene>
<organism evidence="1 2">
    <name type="scientific">Aphanomyces euteiches</name>
    <dbReference type="NCBI Taxonomy" id="100861"/>
    <lineage>
        <taxon>Eukaryota</taxon>
        <taxon>Sar</taxon>
        <taxon>Stramenopiles</taxon>
        <taxon>Oomycota</taxon>
        <taxon>Saprolegniomycetes</taxon>
        <taxon>Saprolegniales</taxon>
        <taxon>Verrucalvaceae</taxon>
        <taxon>Aphanomyces</taxon>
    </lineage>
</organism>
<proteinExistence type="predicted"/>